<organism evidence="4 5">
    <name type="scientific">Tuber borchii</name>
    <name type="common">White truffle</name>
    <dbReference type="NCBI Taxonomy" id="42251"/>
    <lineage>
        <taxon>Eukaryota</taxon>
        <taxon>Fungi</taxon>
        <taxon>Dikarya</taxon>
        <taxon>Ascomycota</taxon>
        <taxon>Pezizomycotina</taxon>
        <taxon>Pezizomycetes</taxon>
        <taxon>Pezizales</taxon>
        <taxon>Tuberaceae</taxon>
        <taxon>Tuber</taxon>
    </lineage>
</organism>
<sequence length="271" mass="28374">MMELEFKFAGTILCLVGLISSLTSGAGIMLQPRNADVDFSQMPDCSSKICVPALDSLLDCGGKITTDCFCRRPNPLVCAWTVSWDCWNRTEAWYDSQCPGKPLVDLTGIPECARSCFNKKNLCKVMTSNCVCSQPKPDCSFSTTACKSADVSSYDAWYTKSCKYNLTTTTSPSTTGLSSNSASDTTTSPASTSKGLSTGAVAGVAIGAAAGGLALGLLLYYCWGPRAPSSDGAAAAPPGPHKIEDSSYPETSPGFTPSMVQQTPLVEAPGS</sequence>
<gene>
    <name evidence="4" type="ORF">B9Z19DRAFT_417448</name>
</gene>
<feature type="region of interest" description="Disordered" evidence="1">
    <location>
        <begin position="230"/>
        <end position="271"/>
    </location>
</feature>
<keyword evidence="2" id="KW-0812">Transmembrane</keyword>
<evidence type="ECO:0000313" key="5">
    <source>
        <dbReference type="Proteomes" id="UP000244722"/>
    </source>
</evidence>
<feature type="transmembrane region" description="Helical" evidence="2">
    <location>
        <begin position="200"/>
        <end position="223"/>
    </location>
</feature>
<evidence type="ECO:0000313" key="4">
    <source>
        <dbReference type="EMBL" id="PUU82456.1"/>
    </source>
</evidence>
<reference evidence="4 5" key="1">
    <citation type="submission" date="2017-04" db="EMBL/GenBank/DDBJ databases">
        <title>Draft genome sequence of Tuber borchii Vittad., a whitish edible truffle.</title>
        <authorList>
            <consortium name="DOE Joint Genome Institute"/>
            <person name="Murat C."/>
            <person name="Kuo A."/>
            <person name="Barry K.W."/>
            <person name="Clum A."/>
            <person name="Dockter R.B."/>
            <person name="Fauchery L."/>
            <person name="Iotti M."/>
            <person name="Kohler A."/>
            <person name="Labutti K."/>
            <person name="Lindquist E.A."/>
            <person name="Lipzen A."/>
            <person name="Ohm R.A."/>
            <person name="Wang M."/>
            <person name="Grigoriev I.V."/>
            <person name="Zambonelli A."/>
            <person name="Martin F.M."/>
        </authorList>
    </citation>
    <scope>NUCLEOTIDE SEQUENCE [LARGE SCALE GENOMIC DNA]</scope>
    <source>
        <strain evidence="4 5">Tbo3840</strain>
    </source>
</reference>
<dbReference type="Proteomes" id="UP000244722">
    <property type="component" value="Unassembled WGS sequence"/>
</dbReference>
<evidence type="ECO:0000256" key="3">
    <source>
        <dbReference type="SAM" id="SignalP"/>
    </source>
</evidence>
<protein>
    <recommendedName>
        <fullName evidence="6">Extracellular membrane protein CFEM domain-containing protein</fullName>
    </recommendedName>
</protein>
<evidence type="ECO:0000256" key="1">
    <source>
        <dbReference type="SAM" id="MobiDB-lite"/>
    </source>
</evidence>
<feature type="chain" id="PRO_5015500047" description="Extracellular membrane protein CFEM domain-containing protein" evidence="3">
    <location>
        <begin position="26"/>
        <end position="271"/>
    </location>
</feature>
<feature type="compositionally biased region" description="Polar residues" evidence="1">
    <location>
        <begin position="248"/>
        <end position="264"/>
    </location>
</feature>
<keyword evidence="2" id="KW-1133">Transmembrane helix</keyword>
<proteinExistence type="predicted"/>
<evidence type="ECO:0000256" key="2">
    <source>
        <dbReference type="SAM" id="Phobius"/>
    </source>
</evidence>
<evidence type="ECO:0008006" key="6">
    <source>
        <dbReference type="Google" id="ProtNLM"/>
    </source>
</evidence>
<feature type="signal peptide" evidence="3">
    <location>
        <begin position="1"/>
        <end position="25"/>
    </location>
</feature>
<name>A0A2T7A3Y5_TUBBO</name>
<dbReference type="AlphaFoldDB" id="A0A2T7A3Y5"/>
<feature type="region of interest" description="Disordered" evidence="1">
    <location>
        <begin position="170"/>
        <end position="194"/>
    </location>
</feature>
<keyword evidence="5" id="KW-1185">Reference proteome</keyword>
<keyword evidence="2" id="KW-0472">Membrane</keyword>
<comment type="caution">
    <text evidence="4">The sequence shown here is derived from an EMBL/GenBank/DDBJ whole genome shotgun (WGS) entry which is preliminary data.</text>
</comment>
<dbReference type="EMBL" id="NESQ01000028">
    <property type="protein sequence ID" value="PUU82456.1"/>
    <property type="molecule type" value="Genomic_DNA"/>
</dbReference>
<keyword evidence="3" id="KW-0732">Signal</keyword>
<accession>A0A2T7A3Y5</accession>